<dbReference type="PANTHER" id="PTHR43433">
    <property type="entry name" value="HYDROLASE, ALPHA/BETA FOLD FAMILY PROTEIN"/>
    <property type="match status" value="1"/>
</dbReference>
<organism evidence="3 4">
    <name type="scientific">Sphingorhabdus lacus</name>
    <dbReference type="NCBI Taxonomy" id="392610"/>
    <lineage>
        <taxon>Bacteria</taxon>
        <taxon>Pseudomonadati</taxon>
        <taxon>Pseudomonadota</taxon>
        <taxon>Alphaproteobacteria</taxon>
        <taxon>Sphingomonadales</taxon>
        <taxon>Sphingomonadaceae</taxon>
        <taxon>Sphingorhabdus</taxon>
    </lineage>
</organism>
<dbReference type="KEGG" id="slaa:EUU25_03500"/>
<dbReference type="Pfam" id="PF00561">
    <property type="entry name" value="Abhydrolase_1"/>
    <property type="match status" value="1"/>
</dbReference>
<dbReference type="PANTHER" id="PTHR43433:SF5">
    <property type="entry name" value="AB HYDROLASE-1 DOMAIN-CONTAINING PROTEIN"/>
    <property type="match status" value="1"/>
</dbReference>
<evidence type="ECO:0000313" key="4">
    <source>
        <dbReference type="Proteomes" id="UP000428803"/>
    </source>
</evidence>
<accession>A0A6I6L2Z1</accession>
<dbReference type="EMBL" id="CP035733">
    <property type="protein sequence ID" value="QGY79759.1"/>
    <property type="molecule type" value="Genomic_DNA"/>
</dbReference>
<dbReference type="Proteomes" id="UP000428803">
    <property type="component" value="Chromosome"/>
</dbReference>
<dbReference type="AlphaFoldDB" id="A0A6I6L2Z1"/>
<gene>
    <name evidence="3" type="ORF">EUU25_03500</name>
</gene>
<evidence type="ECO:0000313" key="3">
    <source>
        <dbReference type="EMBL" id="QGY79759.1"/>
    </source>
</evidence>
<evidence type="ECO:0000256" key="1">
    <source>
        <dbReference type="ARBA" id="ARBA00038128"/>
    </source>
</evidence>
<proteinExistence type="inferred from homology"/>
<reference evidence="4" key="1">
    <citation type="submission" date="2019-01" db="EMBL/GenBank/DDBJ databases">
        <title>Sphingorhabdus lacus sp.nov., isolated from an oligotrophic freshwater lake.</title>
        <authorList>
            <person name="Park M."/>
        </authorList>
    </citation>
    <scope>NUCLEOTIDE SEQUENCE [LARGE SCALE GENOMIC DNA]</scope>
    <source>
        <strain evidence="4">IMCC1753</strain>
    </source>
</reference>
<keyword evidence="4" id="KW-1185">Reference proteome</keyword>
<dbReference type="FunFam" id="3.40.50.1820:FF:000205">
    <property type="entry name" value="Non-haem bromoperoxidase BPO-A2"/>
    <property type="match status" value="1"/>
</dbReference>
<sequence length="296" mass="32757">MAMIETRDGAWLYVKDWGKGDPVVLIHGWPLSSDSWDPVADALANAGRRVISYDRRGFGRSEQTWDGYDYDSLSDDLADVLQATGTTENVTLVGFSMGGGEVARYMSRHNGAGVVRSALISSVVPYMLQSDDNPDGVPQETFDQMSQQMLDDRPAFMKSFLNDFFGVGWFSKPVSSAVLDWAWRLTMQAGLRPTLKCAEAFSTTDFRPDLPSFQVPTLIIHGTADKTVPIEPTGRMAASLIDDVQLVEYSGSPHGLFETDRDRLIGDLMAFLNGEEVRVHIIEEQMVDPVLPMGSY</sequence>
<dbReference type="RefSeq" id="WP_158898327.1">
    <property type="nucleotide sequence ID" value="NZ_CP035733.1"/>
</dbReference>
<feature type="domain" description="AB hydrolase-1" evidence="2">
    <location>
        <begin position="22"/>
        <end position="259"/>
    </location>
</feature>
<keyword evidence="3" id="KW-0378">Hydrolase</keyword>
<evidence type="ECO:0000259" key="2">
    <source>
        <dbReference type="Pfam" id="PF00561"/>
    </source>
</evidence>
<comment type="similarity">
    <text evidence="1">Belongs to the AB hydrolase superfamily. Bacterial non-heme haloperoxidase / perhydrolase family.</text>
</comment>
<name>A0A6I6L2Z1_9SPHN</name>
<dbReference type="OrthoDB" id="9779853at2"/>
<dbReference type="PRINTS" id="PR00111">
    <property type="entry name" value="ABHYDROLASE"/>
</dbReference>
<dbReference type="Gene3D" id="3.40.50.1820">
    <property type="entry name" value="alpha/beta hydrolase"/>
    <property type="match status" value="1"/>
</dbReference>
<dbReference type="InterPro" id="IPR050471">
    <property type="entry name" value="AB_hydrolase"/>
</dbReference>
<dbReference type="InterPro" id="IPR029058">
    <property type="entry name" value="AB_hydrolase_fold"/>
</dbReference>
<dbReference type="InterPro" id="IPR000073">
    <property type="entry name" value="AB_hydrolase_1"/>
</dbReference>
<dbReference type="SUPFAM" id="SSF53474">
    <property type="entry name" value="alpha/beta-Hydrolases"/>
    <property type="match status" value="1"/>
</dbReference>
<dbReference type="GO" id="GO:0016787">
    <property type="term" value="F:hydrolase activity"/>
    <property type="evidence" value="ECO:0007669"/>
    <property type="project" value="UniProtKB-KW"/>
</dbReference>
<protein>
    <submittedName>
        <fullName evidence="3">Alpha/beta hydrolase</fullName>
    </submittedName>
</protein>